<feature type="domain" description="TM2" evidence="6">
    <location>
        <begin position="2"/>
        <end position="47"/>
    </location>
</feature>
<sequence length="157" mass="17151">MKNKTIATWLAFLGGPVGLHRFYLNGGKDRLGWLLYIPTLLGAYGIWRSKAFGLDDPLIWLLIPPLGFTIAGCALNGIVFGLMSTAKWNHRFNPQSTADAPSGQTNWFTIIGVVACLFVGTSVLMASFAFTFQRYFEYQVEAAQQDAGPAAPKTTAN</sequence>
<protein>
    <submittedName>
        <fullName evidence="7">TM2 domain-containing protein</fullName>
    </submittedName>
</protein>
<dbReference type="RefSeq" id="WP_142812535.1">
    <property type="nucleotide sequence ID" value="NZ_CP036282.1"/>
</dbReference>
<accession>A0A515ERS6</accession>
<feature type="transmembrane region" description="Helical" evidence="5">
    <location>
        <begin position="31"/>
        <end position="47"/>
    </location>
</feature>
<keyword evidence="8" id="KW-1185">Reference proteome</keyword>
<keyword evidence="2 5" id="KW-0812">Transmembrane</keyword>
<dbReference type="EMBL" id="CP036282">
    <property type="protein sequence ID" value="QDL55377.1"/>
    <property type="molecule type" value="Genomic_DNA"/>
</dbReference>
<evidence type="ECO:0000256" key="1">
    <source>
        <dbReference type="ARBA" id="ARBA00004141"/>
    </source>
</evidence>
<evidence type="ECO:0000256" key="4">
    <source>
        <dbReference type="ARBA" id="ARBA00023136"/>
    </source>
</evidence>
<evidence type="ECO:0000313" key="8">
    <source>
        <dbReference type="Proteomes" id="UP000317365"/>
    </source>
</evidence>
<dbReference type="Pfam" id="PF05154">
    <property type="entry name" value="TM2"/>
    <property type="match status" value="1"/>
</dbReference>
<keyword evidence="3 5" id="KW-1133">Transmembrane helix</keyword>
<reference evidence="8" key="1">
    <citation type="submission" date="2019-02" db="EMBL/GenBank/DDBJ databases">
        <title>Complete genome sequence of Rhodoferax sp. Gr-4.</title>
        <authorList>
            <person name="Jin L."/>
        </authorList>
    </citation>
    <scope>NUCLEOTIDE SEQUENCE [LARGE SCALE GENOMIC DNA]</scope>
    <source>
        <strain evidence="8">Gr-4</strain>
    </source>
</reference>
<dbReference type="Proteomes" id="UP000317365">
    <property type="component" value="Chromosome"/>
</dbReference>
<reference evidence="8" key="2">
    <citation type="journal article" date="2020" name="Int. J. Syst. Evol. Microbiol.">
        <title>Genomic insights into a novel species Rhodoferax aquaticus sp. nov., isolated from freshwater.</title>
        <authorList>
            <person name="Li T."/>
            <person name="Zhuo Y."/>
            <person name="Jin C.Z."/>
            <person name="Wu X."/>
            <person name="Ko S.R."/>
            <person name="Jin F.J."/>
            <person name="Ahn C.Y."/>
            <person name="Oh H.M."/>
            <person name="Lee H.G."/>
            <person name="Jin L."/>
        </authorList>
    </citation>
    <scope>NUCLEOTIDE SEQUENCE [LARGE SCALE GENOMIC DNA]</scope>
    <source>
        <strain evidence="8">Gr-4</strain>
    </source>
</reference>
<evidence type="ECO:0000259" key="6">
    <source>
        <dbReference type="Pfam" id="PF05154"/>
    </source>
</evidence>
<keyword evidence="4 5" id="KW-0472">Membrane</keyword>
<organism evidence="7 8">
    <name type="scientific">Rhodoferax aquaticus</name>
    <dbReference type="NCBI Taxonomy" id="2527691"/>
    <lineage>
        <taxon>Bacteria</taxon>
        <taxon>Pseudomonadati</taxon>
        <taxon>Pseudomonadota</taxon>
        <taxon>Betaproteobacteria</taxon>
        <taxon>Burkholderiales</taxon>
        <taxon>Comamonadaceae</taxon>
        <taxon>Rhodoferax</taxon>
    </lineage>
</organism>
<evidence type="ECO:0000256" key="2">
    <source>
        <dbReference type="ARBA" id="ARBA00022692"/>
    </source>
</evidence>
<feature type="transmembrane region" description="Helical" evidence="5">
    <location>
        <begin position="106"/>
        <end position="130"/>
    </location>
</feature>
<evidence type="ECO:0000256" key="5">
    <source>
        <dbReference type="SAM" id="Phobius"/>
    </source>
</evidence>
<gene>
    <name evidence="7" type="ORF">EXZ61_15025</name>
</gene>
<dbReference type="AlphaFoldDB" id="A0A515ERS6"/>
<dbReference type="InterPro" id="IPR007829">
    <property type="entry name" value="TM2"/>
</dbReference>
<name>A0A515ERS6_9BURK</name>
<feature type="transmembrane region" description="Helical" evidence="5">
    <location>
        <begin position="59"/>
        <end position="86"/>
    </location>
</feature>
<proteinExistence type="predicted"/>
<evidence type="ECO:0000256" key="3">
    <source>
        <dbReference type="ARBA" id="ARBA00022989"/>
    </source>
</evidence>
<dbReference type="KEGG" id="rhg:EXZ61_15025"/>
<dbReference type="GO" id="GO:0016020">
    <property type="term" value="C:membrane"/>
    <property type="evidence" value="ECO:0007669"/>
    <property type="project" value="UniProtKB-SubCell"/>
</dbReference>
<evidence type="ECO:0000313" key="7">
    <source>
        <dbReference type="EMBL" id="QDL55377.1"/>
    </source>
</evidence>
<comment type="subcellular location">
    <subcellularLocation>
        <location evidence="1">Membrane</location>
        <topology evidence="1">Multi-pass membrane protein</topology>
    </subcellularLocation>
</comment>